<evidence type="ECO:0000313" key="3">
    <source>
        <dbReference type="Proteomes" id="UP000190064"/>
    </source>
</evidence>
<dbReference type="InterPro" id="IPR024952">
    <property type="entry name" value="LPP20-like_dom"/>
</dbReference>
<dbReference type="Proteomes" id="UP000190064">
    <property type="component" value="Unassembled WGS sequence"/>
</dbReference>
<dbReference type="Gene3D" id="3.10.28.20">
    <property type="entry name" value="Acetamidase/Formamidase-like domains"/>
    <property type="match status" value="1"/>
</dbReference>
<organism evidence="2 3">
    <name type="scientific">Oceanospirillum linum</name>
    <dbReference type="NCBI Taxonomy" id="966"/>
    <lineage>
        <taxon>Bacteria</taxon>
        <taxon>Pseudomonadati</taxon>
        <taxon>Pseudomonadota</taxon>
        <taxon>Gammaproteobacteria</taxon>
        <taxon>Oceanospirillales</taxon>
        <taxon>Oceanospirillaceae</taxon>
        <taxon>Oceanospirillum</taxon>
    </lineage>
</organism>
<name>A0A1T1HCK6_OCELI</name>
<comment type="caution">
    <text evidence="2">The sequence shown here is derived from an EMBL/GenBank/DDBJ whole genome shotgun (WGS) entry which is preliminary data.</text>
</comment>
<dbReference type="EMBL" id="MTSD02000002">
    <property type="protein sequence ID" value="OOV87533.1"/>
    <property type="molecule type" value="Genomic_DNA"/>
</dbReference>
<proteinExistence type="predicted"/>
<accession>A0A1T1HCK6</accession>
<gene>
    <name evidence="2" type="ORF">BTA35_0205685</name>
</gene>
<evidence type="ECO:0000313" key="2">
    <source>
        <dbReference type="EMBL" id="OOV87533.1"/>
    </source>
</evidence>
<keyword evidence="3" id="KW-1185">Reference proteome</keyword>
<dbReference type="RefSeq" id="WP_078318863.1">
    <property type="nucleotide sequence ID" value="NZ_FXTS01000002.1"/>
</dbReference>
<evidence type="ECO:0000259" key="1">
    <source>
        <dbReference type="Pfam" id="PF02169"/>
    </source>
</evidence>
<feature type="domain" description="Lipoprotein LPP20-like" evidence="1">
    <location>
        <begin position="35"/>
        <end position="129"/>
    </location>
</feature>
<dbReference type="Pfam" id="PF02169">
    <property type="entry name" value="LPP20"/>
    <property type="match status" value="1"/>
</dbReference>
<dbReference type="PROSITE" id="PS51257">
    <property type="entry name" value="PROKAR_LIPOPROTEIN"/>
    <property type="match status" value="1"/>
</dbReference>
<dbReference type="STRING" id="966.BTA35_0205685"/>
<reference evidence="2" key="1">
    <citation type="submission" date="2017-02" db="EMBL/GenBank/DDBJ databases">
        <title>Draft Genome Sequence of the Salt Water Bacterium Oceanospirillum linum ATCC 11336.</title>
        <authorList>
            <person name="Trachtenberg A.M."/>
            <person name="Carney J.G."/>
            <person name="Linnane J.D."/>
            <person name="Rheaume B.A."/>
            <person name="Pitts N.L."/>
            <person name="Mykles D.L."/>
            <person name="Maclea K.S."/>
        </authorList>
    </citation>
    <scope>NUCLEOTIDE SEQUENCE [LARGE SCALE GENOMIC DNA]</scope>
    <source>
        <strain evidence="2">ATCC 11336</strain>
    </source>
</reference>
<sequence>MRPLTKFGLCILISSVLLGCSSKRDITLQPTTELPEWYTSPPANDGQWLKGVGSGKSVQAATQEALNDLLARLSVRVESQFSSAMSYSSHGFKETTKSQIRSEVANIRISNYDVVATHQLRFDQYVVLIRSDRKQFIRSLADEISSGFKSIGHALTEAKADNPVKRYRVTQQALLDAKALMPSIWMVSGIARGFDAEGYRKYVLSLHSEQENQRRNLVFYLSSNFDDQPLLQPIRNALTDEGFVVAKTRLVNFGDLVSIELKRESLYSEYSGIQIATVNITLDTRDRQGNVIGSQYLSLKGHATQGYALAESDALNKFAALIEQEGIEKILGIGL</sequence>
<protein>
    <recommendedName>
        <fullName evidence="1">Lipoprotein LPP20-like domain-containing protein</fullName>
    </recommendedName>
</protein>
<dbReference type="AlphaFoldDB" id="A0A1T1HCK6"/>